<name>A0ABP6X3D1_9FLAO</name>
<gene>
    <name evidence="2" type="ORF">GCM10022395_09430</name>
</gene>
<dbReference type="EMBL" id="BAABCY010000030">
    <property type="protein sequence ID" value="GAA3560824.1"/>
    <property type="molecule type" value="Genomic_DNA"/>
</dbReference>
<organism evidence="2 3">
    <name type="scientific">Snuella lapsa</name>
    <dbReference type="NCBI Taxonomy" id="870481"/>
    <lineage>
        <taxon>Bacteria</taxon>
        <taxon>Pseudomonadati</taxon>
        <taxon>Bacteroidota</taxon>
        <taxon>Flavobacteriia</taxon>
        <taxon>Flavobacteriales</taxon>
        <taxon>Flavobacteriaceae</taxon>
        <taxon>Snuella</taxon>
    </lineage>
</organism>
<feature type="chain" id="PRO_5045085684" description="Outer membrane beta-barrel protein" evidence="1">
    <location>
        <begin position="21"/>
        <end position="237"/>
    </location>
</feature>
<keyword evidence="3" id="KW-1185">Reference proteome</keyword>
<keyword evidence="1" id="KW-0732">Signal</keyword>
<evidence type="ECO:0000313" key="2">
    <source>
        <dbReference type="EMBL" id="GAA3560824.1"/>
    </source>
</evidence>
<evidence type="ECO:0008006" key="4">
    <source>
        <dbReference type="Google" id="ProtNLM"/>
    </source>
</evidence>
<evidence type="ECO:0000256" key="1">
    <source>
        <dbReference type="SAM" id="SignalP"/>
    </source>
</evidence>
<accession>A0ABP6X3D1</accession>
<proteinExistence type="predicted"/>
<feature type="signal peptide" evidence="1">
    <location>
        <begin position="1"/>
        <end position="20"/>
    </location>
</feature>
<sequence length="237" mass="26597">MNNRILAIVFLFAFSVTIQAQDTTQDIDPSKPTNLYTQINTLGEYNGYDGFSTYGTRLNFQYAFNPDNLLLAEVPLLYNDATNTYGLSDVRVRYFRAIKRDISKTVIAIAPFADITMPTGSAKSGLGSDTWSLAAGAVVGLFLNKSISLFPGANYVYLTQIEESGYGFQTNMSVKFNKQAFLFVNPIVTHFSFDTIWQAEVNFNYIITPNKFKVNAGWYPNFTNEINTMRIGATFFL</sequence>
<protein>
    <recommendedName>
        <fullName evidence="4">Outer membrane beta-barrel protein</fullName>
    </recommendedName>
</protein>
<reference evidence="3" key="1">
    <citation type="journal article" date="2019" name="Int. J. Syst. Evol. Microbiol.">
        <title>The Global Catalogue of Microorganisms (GCM) 10K type strain sequencing project: providing services to taxonomists for standard genome sequencing and annotation.</title>
        <authorList>
            <consortium name="The Broad Institute Genomics Platform"/>
            <consortium name="The Broad Institute Genome Sequencing Center for Infectious Disease"/>
            <person name="Wu L."/>
            <person name="Ma J."/>
        </authorList>
    </citation>
    <scope>NUCLEOTIDE SEQUENCE [LARGE SCALE GENOMIC DNA]</scope>
    <source>
        <strain evidence="3">JCM 17111</strain>
    </source>
</reference>
<dbReference type="RefSeq" id="WP_345004689.1">
    <property type="nucleotide sequence ID" value="NZ_BAABCY010000030.1"/>
</dbReference>
<evidence type="ECO:0000313" key="3">
    <source>
        <dbReference type="Proteomes" id="UP001500954"/>
    </source>
</evidence>
<comment type="caution">
    <text evidence="2">The sequence shown here is derived from an EMBL/GenBank/DDBJ whole genome shotgun (WGS) entry which is preliminary data.</text>
</comment>
<dbReference type="Proteomes" id="UP001500954">
    <property type="component" value="Unassembled WGS sequence"/>
</dbReference>